<dbReference type="PANTHER" id="PTHR45436">
    <property type="entry name" value="SENSOR HISTIDINE KINASE YKOH"/>
    <property type="match status" value="1"/>
</dbReference>
<dbReference type="Gene3D" id="6.10.340.10">
    <property type="match status" value="1"/>
</dbReference>
<dbReference type="RefSeq" id="WP_094409589.1">
    <property type="nucleotide sequence ID" value="NZ_BMJZ01000002.1"/>
</dbReference>
<keyword evidence="7" id="KW-0418">Kinase</keyword>
<dbReference type="Proteomes" id="UP000216361">
    <property type="component" value="Unassembled WGS sequence"/>
</dbReference>
<dbReference type="InterPro" id="IPR005467">
    <property type="entry name" value="His_kinase_dom"/>
</dbReference>
<dbReference type="CDD" id="cd06225">
    <property type="entry name" value="HAMP"/>
    <property type="match status" value="1"/>
</dbReference>
<evidence type="ECO:0000313" key="15">
    <source>
        <dbReference type="Proteomes" id="UP000216361"/>
    </source>
</evidence>
<feature type="transmembrane region" description="Helical" evidence="11">
    <location>
        <begin position="259"/>
        <end position="278"/>
    </location>
</feature>
<dbReference type="SMART" id="SM00387">
    <property type="entry name" value="HATPase_c"/>
    <property type="match status" value="1"/>
</dbReference>
<feature type="transmembrane region" description="Helical" evidence="11">
    <location>
        <begin position="45"/>
        <end position="67"/>
    </location>
</feature>
<comment type="catalytic activity">
    <reaction evidence="1">
        <text>ATP + protein L-histidine = ADP + protein N-phospho-L-histidine.</text>
        <dbReference type="EC" id="2.7.13.3"/>
    </reaction>
</comment>
<evidence type="ECO:0000256" key="5">
    <source>
        <dbReference type="ARBA" id="ARBA00022679"/>
    </source>
</evidence>
<sequence length="568" mass="62008">MASDTVSPPEPPRGVAPAHIALVGEQKAAAEVRDAPVKKRRISTLTVRILAVNLLAPLMLWAGLLYLDRYQEALVRAEIEALSMQAGLMAGAIGEGATGITTQEQIRIVESVARPMVRRFALQTRARAQVFERDGSPLIDSQLVLHPNGMISVAPLPGEPDGVGPLLLRLYDWVFNALPRRDNFPRYDIRPLRRASDYPEGASALLGEPAAAAYISENGHFIFTIAMPIQRYREVVGVLMLSRASTEIDESLRRVRTDIMILGGAVLLVTILMSLYLAGTIGRPIRRLALAAERVRQGRSNTGIPDFSKRRDEIGDLSVALKAMTDTLHQRLEAIERFAADVSHEIKNPLSSLRSAVDVVGRIEDPEKRAKLLKIIQLDVQRIDRLITDIAAASRVDAELARAEPVPLDFGRLMGALVAVYEETDPEGAVPIRLSVARGGGLLTILGIEDRLVQVFRNLINNARSFSPENGSLRLTVRREGSRVIATVEDDGPGIPPGKEEAIFQRFYSERPKSEHFGTHSGLGLSISRQIIEAHGGTLKASNAHDFDGRILGAVFTVTLPVARGLKG</sequence>
<dbReference type="InterPro" id="IPR050428">
    <property type="entry name" value="TCS_sensor_his_kinase"/>
</dbReference>
<dbReference type="EC" id="2.7.13.3" evidence="3"/>
<evidence type="ECO:0000256" key="10">
    <source>
        <dbReference type="ARBA" id="ARBA00023136"/>
    </source>
</evidence>
<evidence type="ECO:0000256" key="2">
    <source>
        <dbReference type="ARBA" id="ARBA00004370"/>
    </source>
</evidence>
<dbReference type="SMART" id="SM00388">
    <property type="entry name" value="HisKA"/>
    <property type="match status" value="1"/>
</dbReference>
<dbReference type="PROSITE" id="PS50109">
    <property type="entry name" value="HIS_KIN"/>
    <property type="match status" value="1"/>
</dbReference>
<protein>
    <recommendedName>
        <fullName evidence="3">histidine kinase</fullName>
        <ecNumber evidence="3">2.7.13.3</ecNumber>
    </recommendedName>
</protein>
<dbReference type="InterPro" id="IPR003594">
    <property type="entry name" value="HATPase_dom"/>
</dbReference>
<dbReference type="Pfam" id="PF13756">
    <property type="entry name" value="Stimulus_sens_1"/>
    <property type="match status" value="1"/>
</dbReference>
<dbReference type="InterPro" id="IPR003661">
    <property type="entry name" value="HisK_dim/P_dom"/>
</dbReference>
<keyword evidence="6 11" id="KW-0812">Transmembrane</keyword>
<evidence type="ECO:0000256" key="1">
    <source>
        <dbReference type="ARBA" id="ARBA00000085"/>
    </source>
</evidence>
<evidence type="ECO:0000256" key="7">
    <source>
        <dbReference type="ARBA" id="ARBA00022777"/>
    </source>
</evidence>
<reference evidence="14 15" key="1">
    <citation type="submission" date="2017-07" db="EMBL/GenBank/DDBJ databases">
        <title>Elstera cyanobacteriorum sp. nov., a novel bacterium isolated from cyanobacterial aggregates in a eutrophic lake.</title>
        <authorList>
            <person name="Cai H."/>
        </authorList>
    </citation>
    <scope>NUCLEOTIDE SEQUENCE [LARGE SCALE GENOMIC DNA]</scope>
    <source>
        <strain evidence="14 15">TH019</strain>
    </source>
</reference>
<dbReference type="EMBL" id="NOXS01000033">
    <property type="protein sequence ID" value="OYQ18027.1"/>
    <property type="molecule type" value="Genomic_DNA"/>
</dbReference>
<dbReference type="SUPFAM" id="SSF47384">
    <property type="entry name" value="Homodimeric domain of signal transducing histidine kinase"/>
    <property type="match status" value="1"/>
</dbReference>
<keyword evidence="15" id="KW-1185">Reference proteome</keyword>
<dbReference type="Gene3D" id="3.30.565.10">
    <property type="entry name" value="Histidine kinase-like ATPase, C-terminal domain"/>
    <property type="match status" value="1"/>
</dbReference>
<dbReference type="InterPro" id="IPR025919">
    <property type="entry name" value="Stimulus_sens_dom"/>
</dbReference>
<evidence type="ECO:0000259" key="13">
    <source>
        <dbReference type="PROSITE" id="PS50885"/>
    </source>
</evidence>
<dbReference type="PRINTS" id="PR00344">
    <property type="entry name" value="BCTRLSENSOR"/>
</dbReference>
<evidence type="ECO:0000256" key="4">
    <source>
        <dbReference type="ARBA" id="ARBA00022553"/>
    </source>
</evidence>
<keyword evidence="5" id="KW-0808">Transferase</keyword>
<dbReference type="Gene3D" id="1.10.287.130">
    <property type="match status" value="1"/>
</dbReference>
<comment type="subcellular location">
    <subcellularLocation>
        <location evidence="2">Membrane</location>
    </subcellularLocation>
</comment>
<feature type="domain" description="Histidine kinase" evidence="12">
    <location>
        <begin position="341"/>
        <end position="564"/>
    </location>
</feature>
<gene>
    <name evidence="14" type="ORF">CHR90_13755</name>
</gene>
<evidence type="ECO:0000256" key="6">
    <source>
        <dbReference type="ARBA" id="ARBA00022692"/>
    </source>
</evidence>
<proteinExistence type="predicted"/>
<organism evidence="14 15">
    <name type="scientific">Elstera cyanobacteriorum</name>
    <dbReference type="NCBI Taxonomy" id="2022747"/>
    <lineage>
        <taxon>Bacteria</taxon>
        <taxon>Pseudomonadati</taxon>
        <taxon>Pseudomonadota</taxon>
        <taxon>Alphaproteobacteria</taxon>
        <taxon>Rhodospirillales</taxon>
        <taxon>Rhodospirillaceae</taxon>
        <taxon>Elstera</taxon>
    </lineage>
</organism>
<dbReference type="InterPro" id="IPR003660">
    <property type="entry name" value="HAMP_dom"/>
</dbReference>
<dbReference type="GO" id="GO:0000155">
    <property type="term" value="F:phosphorelay sensor kinase activity"/>
    <property type="evidence" value="ECO:0007669"/>
    <property type="project" value="InterPro"/>
</dbReference>
<dbReference type="GO" id="GO:0016020">
    <property type="term" value="C:membrane"/>
    <property type="evidence" value="ECO:0007669"/>
    <property type="project" value="UniProtKB-SubCell"/>
</dbReference>
<dbReference type="SMART" id="SM00304">
    <property type="entry name" value="HAMP"/>
    <property type="match status" value="1"/>
</dbReference>
<dbReference type="InterPro" id="IPR036890">
    <property type="entry name" value="HATPase_C_sf"/>
</dbReference>
<dbReference type="OrthoDB" id="9805942at2"/>
<evidence type="ECO:0000256" key="9">
    <source>
        <dbReference type="ARBA" id="ARBA00023012"/>
    </source>
</evidence>
<dbReference type="Pfam" id="PF02518">
    <property type="entry name" value="HATPase_c"/>
    <property type="match status" value="1"/>
</dbReference>
<keyword evidence="8 11" id="KW-1133">Transmembrane helix</keyword>
<accession>A0A255XM35</accession>
<dbReference type="PROSITE" id="PS50885">
    <property type="entry name" value="HAMP"/>
    <property type="match status" value="1"/>
</dbReference>
<dbReference type="CDD" id="cd00082">
    <property type="entry name" value="HisKA"/>
    <property type="match status" value="1"/>
</dbReference>
<feature type="domain" description="HAMP" evidence="13">
    <location>
        <begin position="279"/>
        <end position="333"/>
    </location>
</feature>
<dbReference type="InterPro" id="IPR036097">
    <property type="entry name" value="HisK_dim/P_sf"/>
</dbReference>
<evidence type="ECO:0000259" key="12">
    <source>
        <dbReference type="PROSITE" id="PS50109"/>
    </source>
</evidence>
<dbReference type="SUPFAM" id="SSF55874">
    <property type="entry name" value="ATPase domain of HSP90 chaperone/DNA topoisomerase II/histidine kinase"/>
    <property type="match status" value="1"/>
</dbReference>
<dbReference type="PANTHER" id="PTHR45436:SF5">
    <property type="entry name" value="SENSOR HISTIDINE KINASE TRCS"/>
    <property type="match status" value="1"/>
</dbReference>
<dbReference type="Pfam" id="PF13755">
    <property type="entry name" value="Sensor_TM1"/>
    <property type="match status" value="1"/>
</dbReference>
<dbReference type="SUPFAM" id="SSF158472">
    <property type="entry name" value="HAMP domain-like"/>
    <property type="match status" value="1"/>
</dbReference>
<dbReference type="InterPro" id="IPR025908">
    <property type="entry name" value="Sensor_TM1"/>
</dbReference>
<dbReference type="Pfam" id="PF00672">
    <property type="entry name" value="HAMP"/>
    <property type="match status" value="1"/>
</dbReference>
<name>A0A255XM35_9PROT</name>
<keyword evidence="10 11" id="KW-0472">Membrane</keyword>
<dbReference type="Pfam" id="PF00512">
    <property type="entry name" value="HisKA"/>
    <property type="match status" value="1"/>
</dbReference>
<evidence type="ECO:0000256" key="3">
    <source>
        <dbReference type="ARBA" id="ARBA00012438"/>
    </source>
</evidence>
<keyword evidence="4" id="KW-0597">Phosphoprotein</keyword>
<comment type="caution">
    <text evidence="14">The sequence shown here is derived from an EMBL/GenBank/DDBJ whole genome shotgun (WGS) entry which is preliminary data.</text>
</comment>
<evidence type="ECO:0000256" key="11">
    <source>
        <dbReference type="SAM" id="Phobius"/>
    </source>
</evidence>
<dbReference type="AlphaFoldDB" id="A0A255XM35"/>
<dbReference type="InterPro" id="IPR004358">
    <property type="entry name" value="Sig_transdc_His_kin-like_C"/>
</dbReference>
<evidence type="ECO:0000256" key="8">
    <source>
        <dbReference type="ARBA" id="ARBA00022989"/>
    </source>
</evidence>
<evidence type="ECO:0000313" key="14">
    <source>
        <dbReference type="EMBL" id="OYQ18027.1"/>
    </source>
</evidence>
<keyword evidence="9" id="KW-0902">Two-component regulatory system</keyword>